<dbReference type="Pfam" id="PF06414">
    <property type="entry name" value="Zeta_toxin"/>
    <property type="match status" value="1"/>
</dbReference>
<dbReference type="GO" id="GO:0016301">
    <property type="term" value="F:kinase activity"/>
    <property type="evidence" value="ECO:0007669"/>
    <property type="project" value="InterPro"/>
</dbReference>
<dbReference type="AlphaFoldDB" id="A0A847SRW2"/>
<reference evidence="4 5" key="1">
    <citation type="submission" date="2020-04" db="EMBL/GenBank/DDBJ databases">
        <authorList>
            <person name="Yin C."/>
        </authorList>
    </citation>
    <scope>NUCLEOTIDE SEQUENCE [LARGE SCALE GENOMIC DNA]</scope>
    <source>
        <strain evidence="4 5">Ak56</strain>
    </source>
</reference>
<name>A0A847SRW2_9BACT</name>
<evidence type="ECO:0000313" key="5">
    <source>
        <dbReference type="Proteomes" id="UP000552864"/>
    </source>
</evidence>
<evidence type="ECO:0000313" key="4">
    <source>
        <dbReference type="EMBL" id="NLR81757.1"/>
    </source>
</evidence>
<evidence type="ECO:0000259" key="3">
    <source>
        <dbReference type="Pfam" id="PF06414"/>
    </source>
</evidence>
<keyword evidence="1" id="KW-0547">Nucleotide-binding</keyword>
<gene>
    <name evidence="4" type="ORF">HGH91_24230</name>
</gene>
<dbReference type="SUPFAM" id="SSF52540">
    <property type="entry name" value="P-loop containing nucleoside triphosphate hydrolases"/>
    <property type="match status" value="1"/>
</dbReference>
<protein>
    <submittedName>
        <fullName evidence="4">AAA family ATPase</fullName>
    </submittedName>
</protein>
<proteinExistence type="predicted"/>
<organism evidence="4 5">
    <name type="scientific">Chitinophaga eiseniae</name>
    <dbReference type="NCBI Taxonomy" id="634771"/>
    <lineage>
        <taxon>Bacteria</taxon>
        <taxon>Pseudomonadati</taxon>
        <taxon>Bacteroidota</taxon>
        <taxon>Chitinophagia</taxon>
        <taxon>Chitinophagales</taxon>
        <taxon>Chitinophagaceae</taxon>
        <taxon>Chitinophaga</taxon>
    </lineage>
</organism>
<feature type="domain" description="Zeta toxin" evidence="3">
    <location>
        <begin position="65"/>
        <end position="205"/>
    </location>
</feature>
<dbReference type="Proteomes" id="UP000552864">
    <property type="component" value="Unassembled WGS sequence"/>
</dbReference>
<comment type="caution">
    <text evidence="4">The sequence shown here is derived from an EMBL/GenBank/DDBJ whole genome shotgun (WGS) entry which is preliminary data.</text>
</comment>
<accession>A0A847SRW2</accession>
<dbReference type="EMBL" id="JABAHZ010000007">
    <property type="protein sequence ID" value="NLR81757.1"/>
    <property type="molecule type" value="Genomic_DNA"/>
</dbReference>
<dbReference type="RefSeq" id="WP_168741500.1">
    <property type="nucleotide sequence ID" value="NZ_JABAHZ010000007.1"/>
</dbReference>
<dbReference type="GO" id="GO:0005524">
    <property type="term" value="F:ATP binding"/>
    <property type="evidence" value="ECO:0007669"/>
    <property type="project" value="UniProtKB-KW"/>
</dbReference>
<sequence>MDFREDENTLISTKHRDRNYKDDIPRWSLRKEIINELFTLPRLENDDDTILGSGGSLPISGIKNEKKAFILIGPPASGKSTIANNISEHHGAIILDSDYAKRKLPEFDYDCGATLVQEESNRILFGFSDNNPQNIKSVYELALDNGYNLVIPKVGQDPGSIIKMADFLAKTGYEIHLTLISLRRRDATIRALRRFNNTKRYVPLGYVFDQVGNDPLLTYYIIKEKGKQFFSTFGAVSTEVNLSDHPKCIDLQGDNPAALYEKSNDRFY</sequence>
<keyword evidence="2" id="KW-0067">ATP-binding</keyword>
<dbReference type="Gene3D" id="3.40.50.300">
    <property type="entry name" value="P-loop containing nucleotide triphosphate hydrolases"/>
    <property type="match status" value="1"/>
</dbReference>
<keyword evidence="5" id="KW-1185">Reference proteome</keyword>
<evidence type="ECO:0000256" key="2">
    <source>
        <dbReference type="ARBA" id="ARBA00022840"/>
    </source>
</evidence>
<dbReference type="InterPro" id="IPR010488">
    <property type="entry name" value="Zeta_toxin_domain"/>
</dbReference>
<evidence type="ECO:0000256" key="1">
    <source>
        <dbReference type="ARBA" id="ARBA00022741"/>
    </source>
</evidence>
<dbReference type="InterPro" id="IPR027417">
    <property type="entry name" value="P-loop_NTPase"/>
</dbReference>